<dbReference type="Pfam" id="PF12796">
    <property type="entry name" value="Ank_2"/>
    <property type="match status" value="2"/>
</dbReference>
<dbReference type="InterPro" id="IPR002110">
    <property type="entry name" value="Ankyrin_rpt"/>
</dbReference>
<dbReference type="InterPro" id="IPR036770">
    <property type="entry name" value="Ankyrin_rpt-contain_sf"/>
</dbReference>
<gene>
    <name evidence="3" type="ORF">MNBD_PLANCTO02-1198</name>
</gene>
<dbReference type="SMART" id="SM00248">
    <property type="entry name" value="ANK"/>
    <property type="match status" value="8"/>
</dbReference>
<reference evidence="3" key="1">
    <citation type="submission" date="2018-06" db="EMBL/GenBank/DDBJ databases">
        <authorList>
            <person name="Zhirakovskaya E."/>
        </authorList>
    </citation>
    <scope>NUCLEOTIDE SEQUENCE</scope>
</reference>
<dbReference type="Gene3D" id="3.40.30.10">
    <property type="entry name" value="Glutaredoxin"/>
    <property type="match status" value="1"/>
</dbReference>
<protein>
    <submittedName>
        <fullName evidence="3">Uncharacterized protein</fullName>
    </submittedName>
</protein>
<dbReference type="GO" id="GO:0045944">
    <property type="term" value="P:positive regulation of transcription by RNA polymerase II"/>
    <property type="evidence" value="ECO:0007669"/>
    <property type="project" value="TreeGrafter"/>
</dbReference>
<keyword evidence="1" id="KW-0677">Repeat</keyword>
<dbReference type="AlphaFoldDB" id="A0A3B1E063"/>
<dbReference type="PANTHER" id="PTHR24193:SF121">
    <property type="entry name" value="ADA2A-CONTAINING COMPLEX COMPONENT 3, ISOFORM D"/>
    <property type="match status" value="1"/>
</dbReference>
<organism evidence="3">
    <name type="scientific">hydrothermal vent metagenome</name>
    <dbReference type="NCBI Taxonomy" id="652676"/>
    <lineage>
        <taxon>unclassified sequences</taxon>
        <taxon>metagenomes</taxon>
        <taxon>ecological metagenomes</taxon>
    </lineage>
</organism>
<evidence type="ECO:0000256" key="1">
    <source>
        <dbReference type="ARBA" id="ARBA00022737"/>
    </source>
</evidence>
<evidence type="ECO:0000256" key="2">
    <source>
        <dbReference type="ARBA" id="ARBA00023043"/>
    </source>
</evidence>
<dbReference type="EMBL" id="UOGL01000189">
    <property type="protein sequence ID" value="VAX38375.1"/>
    <property type="molecule type" value="Genomic_DNA"/>
</dbReference>
<keyword evidence="2" id="KW-0040">ANK repeat</keyword>
<proteinExistence type="predicted"/>
<name>A0A3B1E063_9ZZZZ</name>
<sequence length="624" mass="69864">MKFNLTLFLTLTLISLGVPLSFVVAFENLSEKEKIEQGEQGRPEKIPTFEVDLLPLEKEGAKQILYNLEGKPVRLSDTWKEKPVLLVTSSLTCPISRDNCPAVDSIRKKFGDKINVVVIYTTEAHPKGSASPYSNREWLTSRNVHDKILVNQPTTLQERIARAIKYKKRMNIQSTILVDNMKNTTWKLLGGGPNSGLFIEARKLSPEKEDNAPFGDPFIQNGNLPLKSKGKTKRELIKLLERQGWLSPHKMEIAIRSYFNGIFNEKLKKSIKNHGYNKSRLRELYLGKKIGEIKANLNKHPDWIHFRVSFDRGNYKRNTFLHLAVKRKLLQHAELFIHHNAKVNAINYRGETPLHVAATTSLKMVELLLKHNADVNVYTPEGLTPLHKALLKGKTKIAKKLITHGARIDLNAAAALGDQATLSRFLNRYQVDKTKLQKASGTALAFAARNSQTAIVKQLLAVGASVNLKTEGYRPLFYAIEIDHGDIIKLLIKSKANTSDPLVHSTYFTSTLIHYAADNKKNNALELLLKNGVDPDTLNAEGETPLHLAAASNHLSAIKILLKHKASIDALSGSPMFPPCGPPDFDSRPYLLSAVHFAVINGHTKIVRYLIQQGAKTHFKDRNG</sequence>
<dbReference type="InterPro" id="IPR050663">
    <property type="entry name" value="Ankyrin-SOCS_Box"/>
</dbReference>
<dbReference type="PRINTS" id="PR01415">
    <property type="entry name" value="ANKYRIN"/>
</dbReference>
<evidence type="ECO:0000313" key="3">
    <source>
        <dbReference type="EMBL" id="VAX38375.1"/>
    </source>
</evidence>
<dbReference type="GO" id="GO:0005634">
    <property type="term" value="C:nucleus"/>
    <property type="evidence" value="ECO:0007669"/>
    <property type="project" value="TreeGrafter"/>
</dbReference>
<dbReference type="Pfam" id="PF00023">
    <property type="entry name" value="Ank"/>
    <property type="match status" value="1"/>
</dbReference>
<dbReference type="PANTHER" id="PTHR24193">
    <property type="entry name" value="ANKYRIN REPEAT PROTEIN"/>
    <property type="match status" value="1"/>
</dbReference>
<dbReference type="PROSITE" id="PS50297">
    <property type="entry name" value="ANK_REP_REGION"/>
    <property type="match status" value="4"/>
</dbReference>
<accession>A0A3B1E063</accession>
<dbReference type="SUPFAM" id="SSF52833">
    <property type="entry name" value="Thioredoxin-like"/>
    <property type="match status" value="1"/>
</dbReference>
<dbReference type="Gene3D" id="1.25.40.20">
    <property type="entry name" value="Ankyrin repeat-containing domain"/>
    <property type="match status" value="3"/>
</dbReference>
<dbReference type="InterPro" id="IPR036249">
    <property type="entry name" value="Thioredoxin-like_sf"/>
</dbReference>
<feature type="non-terminal residue" evidence="3">
    <location>
        <position position="624"/>
    </location>
</feature>
<dbReference type="PROSITE" id="PS50088">
    <property type="entry name" value="ANK_REPEAT"/>
    <property type="match status" value="6"/>
</dbReference>
<dbReference type="GO" id="GO:0000976">
    <property type="term" value="F:transcription cis-regulatory region binding"/>
    <property type="evidence" value="ECO:0007669"/>
    <property type="project" value="TreeGrafter"/>
</dbReference>
<dbReference type="SUPFAM" id="SSF48403">
    <property type="entry name" value="Ankyrin repeat"/>
    <property type="match status" value="1"/>
</dbReference>